<keyword evidence="4 11" id="KW-0347">Helicase</keyword>
<evidence type="ECO:0000256" key="8">
    <source>
        <dbReference type="ARBA" id="ARBA00034617"/>
    </source>
</evidence>
<dbReference type="GO" id="GO:0003677">
    <property type="term" value="F:DNA binding"/>
    <property type="evidence" value="ECO:0007669"/>
    <property type="project" value="UniProtKB-KW"/>
</dbReference>
<keyword evidence="5 11" id="KW-0067">ATP-binding</keyword>
<evidence type="ECO:0000256" key="2">
    <source>
        <dbReference type="ARBA" id="ARBA00022741"/>
    </source>
</evidence>
<evidence type="ECO:0000256" key="7">
    <source>
        <dbReference type="ARBA" id="ARBA00023235"/>
    </source>
</evidence>
<dbReference type="PANTHER" id="PTHR11070:SF2">
    <property type="entry name" value="ATP-DEPENDENT DNA HELICASE SRS2"/>
    <property type="match status" value="1"/>
</dbReference>
<dbReference type="GO" id="GO:0043138">
    <property type="term" value="F:3'-5' DNA helicase activity"/>
    <property type="evidence" value="ECO:0007669"/>
    <property type="project" value="UniProtKB-EC"/>
</dbReference>
<dbReference type="Gene3D" id="1.10.10.160">
    <property type="match status" value="1"/>
</dbReference>
<evidence type="ECO:0000256" key="1">
    <source>
        <dbReference type="ARBA" id="ARBA00009922"/>
    </source>
</evidence>
<comment type="catalytic activity">
    <reaction evidence="8">
        <text>Couples ATP hydrolysis with the unwinding of duplex DNA by translocating in the 3'-5' direction.</text>
        <dbReference type="EC" id="5.6.2.4"/>
    </reaction>
</comment>
<dbReference type="EMBL" id="JQIF01000069">
    <property type="protein sequence ID" value="KGJ52375.1"/>
    <property type="molecule type" value="Genomic_DNA"/>
</dbReference>
<feature type="domain" description="UvrD-like helicase ATP-binding" evidence="12">
    <location>
        <begin position="5"/>
        <end position="285"/>
    </location>
</feature>
<dbReference type="Gene3D" id="3.40.50.300">
    <property type="entry name" value="P-loop containing nucleotide triphosphate hydrolases"/>
    <property type="match status" value="2"/>
</dbReference>
<feature type="binding site" evidence="11">
    <location>
        <begin position="26"/>
        <end position="33"/>
    </location>
    <ligand>
        <name>ATP</name>
        <dbReference type="ChEBI" id="CHEBI:30616"/>
    </ligand>
</feature>
<keyword evidence="6" id="KW-0238">DNA-binding</keyword>
<dbReference type="InterPro" id="IPR013986">
    <property type="entry name" value="DExx_box_DNA_helicase_dom_sf"/>
</dbReference>
<dbReference type="InterPro" id="IPR014017">
    <property type="entry name" value="DNA_helicase_UvrD-like_C"/>
</dbReference>
<organism evidence="14 15">
    <name type="scientific">Clostridium innocuum</name>
    <dbReference type="NCBI Taxonomy" id="1522"/>
    <lineage>
        <taxon>Bacteria</taxon>
        <taxon>Bacillati</taxon>
        <taxon>Bacillota</taxon>
        <taxon>Clostridia</taxon>
        <taxon>Eubacteriales</taxon>
        <taxon>Clostridiaceae</taxon>
        <taxon>Clostridium</taxon>
    </lineage>
</organism>
<name>A0A099I405_CLOIN</name>
<dbReference type="PROSITE" id="PS51198">
    <property type="entry name" value="UVRD_HELICASE_ATP_BIND"/>
    <property type="match status" value="1"/>
</dbReference>
<dbReference type="InterPro" id="IPR014016">
    <property type="entry name" value="UvrD-like_ATP-bd"/>
</dbReference>
<dbReference type="CDD" id="cd18807">
    <property type="entry name" value="SF1_C_UvrD"/>
    <property type="match status" value="1"/>
</dbReference>
<keyword evidence="7" id="KW-0413">Isomerase</keyword>
<dbReference type="Gene3D" id="1.10.486.10">
    <property type="entry name" value="PCRA, domain 4"/>
    <property type="match status" value="1"/>
</dbReference>
<evidence type="ECO:0000256" key="6">
    <source>
        <dbReference type="ARBA" id="ARBA00023125"/>
    </source>
</evidence>
<dbReference type="Pfam" id="PF13361">
    <property type="entry name" value="UvrD_C"/>
    <property type="match status" value="1"/>
</dbReference>
<evidence type="ECO:0000256" key="10">
    <source>
        <dbReference type="ARBA" id="ARBA00048988"/>
    </source>
</evidence>
<evidence type="ECO:0000256" key="9">
    <source>
        <dbReference type="ARBA" id="ARBA00034808"/>
    </source>
</evidence>
<dbReference type="PANTHER" id="PTHR11070">
    <property type="entry name" value="UVRD / RECB / PCRA DNA HELICASE FAMILY MEMBER"/>
    <property type="match status" value="1"/>
</dbReference>
<reference evidence="14 15" key="1">
    <citation type="submission" date="2014-08" db="EMBL/GenBank/DDBJ databases">
        <title>Clostridium innocuum, an unnegligible vancomycin-resistant pathogen causing extra-intestinal infections.</title>
        <authorList>
            <person name="Feng Y."/>
            <person name="Chiu C.-H."/>
        </authorList>
    </citation>
    <scope>NUCLEOTIDE SEQUENCE [LARGE SCALE GENOMIC DNA]</scope>
    <source>
        <strain evidence="14 15">AN88</strain>
    </source>
</reference>
<evidence type="ECO:0000256" key="4">
    <source>
        <dbReference type="ARBA" id="ARBA00022806"/>
    </source>
</evidence>
<proteinExistence type="inferred from homology"/>
<sequence>MSFLDQLNEHQLEAVQCVDHHLRIIAGAGSGKTRVVTTRIAYLINDCGVYPNKVLAITFTNKAAREMKERVENLLGDVAKAVTISTIHSFCVRLLREDILELGYPRNFTILDADDQKSILRDAYKQMHIDVKSYSYNSVLSYISNNKTNFIDAATAKAGAGKWAGEQIKADVYEFYEKRLKEMYALDFDDLLIFAHRILKSKEEVRAKWQRRFTYLHVDEFQDVDNLQYAIIKLLVKEGSYLCVVGDPDQTIYTWRGAQVDIIMNFERDFPDSHTVVLNENYRSTQQILNGANALIKNNRNRIDKDLFTRVESEDKIIHFSAMDDANEPVWVASKIMTLHHDHVDYRDIAILYRSNFLSRGLEKALLDFHIPYRIYGGVRFYDRAEIKDALSYLRLLAPFDEQDPKAMYKNLAVKRVINSPKRGIGAKTLETIELQANHDETNMYDVLCEYEIGKGKARANIQAFVAMIEECRMLVDTISIDQLLEKVLEDSGYLDMLREDKEIERLENIKELIGDISDYVEAHPEGTLNEYLQEISLYSDKEEQENGDFVQLMTIHAAKGLEFDNVFVYSLCEGIFPNERSVGEGGQPALEEERRLAYVAFTRAKKQLFLSDSYGYSYVLDKIKTTSRFIKELPEDCIEDVGAKPRNTFSSDVDTFSGSDFLSMHSSDMVQHRPQESSGYARQAERKLSDVRIADSFDGAPIINEDRKPKKKGKIRKGDLVHHESFGDGVVIKLEEQLATIAFEQKFGIRKIKIDHPALSKK</sequence>
<evidence type="ECO:0000313" key="14">
    <source>
        <dbReference type="EMBL" id="KGJ52375.1"/>
    </source>
</evidence>
<keyword evidence="2 11" id="KW-0547">Nucleotide-binding</keyword>
<dbReference type="GO" id="GO:0033202">
    <property type="term" value="C:DNA helicase complex"/>
    <property type="evidence" value="ECO:0007669"/>
    <property type="project" value="TreeGrafter"/>
</dbReference>
<dbReference type="GO" id="GO:0005829">
    <property type="term" value="C:cytosol"/>
    <property type="evidence" value="ECO:0007669"/>
    <property type="project" value="TreeGrafter"/>
</dbReference>
<dbReference type="GO" id="GO:0016887">
    <property type="term" value="F:ATP hydrolysis activity"/>
    <property type="evidence" value="ECO:0007669"/>
    <property type="project" value="RHEA"/>
</dbReference>
<dbReference type="RefSeq" id="WP_044906364.1">
    <property type="nucleotide sequence ID" value="NZ_JQIF01000069.1"/>
</dbReference>
<gene>
    <name evidence="14" type="ORF">CIAN88_15130</name>
</gene>
<dbReference type="AlphaFoldDB" id="A0A099I405"/>
<dbReference type="InterPro" id="IPR000212">
    <property type="entry name" value="DNA_helicase_UvrD/REP"/>
</dbReference>
<protein>
    <recommendedName>
        <fullName evidence="9">DNA 3'-5' helicase</fullName>
        <ecNumber evidence="9">5.6.2.4</ecNumber>
    </recommendedName>
</protein>
<dbReference type="PROSITE" id="PS51217">
    <property type="entry name" value="UVRD_HELICASE_CTER"/>
    <property type="match status" value="1"/>
</dbReference>
<evidence type="ECO:0000256" key="3">
    <source>
        <dbReference type="ARBA" id="ARBA00022801"/>
    </source>
</evidence>
<comment type="similarity">
    <text evidence="1">Belongs to the helicase family. UvrD subfamily.</text>
</comment>
<dbReference type="InterPro" id="IPR027417">
    <property type="entry name" value="P-loop_NTPase"/>
</dbReference>
<evidence type="ECO:0000259" key="13">
    <source>
        <dbReference type="PROSITE" id="PS51217"/>
    </source>
</evidence>
<dbReference type="SUPFAM" id="SSF52540">
    <property type="entry name" value="P-loop containing nucleoside triphosphate hydrolases"/>
    <property type="match status" value="1"/>
</dbReference>
<comment type="caution">
    <text evidence="14">The sequence shown here is derived from an EMBL/GenBank/DDBJ whole genome shotgun (WGS) entry which is preliminary data.</text>
</comment>
<evidence type="ECO:0000313" key="15">
    <source>
        <dbReference type="Proteomes" id="UP000030008"/>
    </source>
</evidence>
<evidence type="ECO:0000256" key="5">
    <source>
        <dbReference type="ARBA" id="ARBA00022840"/>
    </source>
</evidence>
<evidence type="ECO:0000259" key="12">
    <source>
        <dbReference type="PROSITE" id="PS51198"/>
    </source>
</evidence>
<dbReference type="GO" id="GO:0000725">
    <property type="term" value="P:recombinational repair"/>
    <property type="evidence" value="ECO:0007669"/>
    <property type="project" value="TreeGrafter"/>
</dbReference>
<dbReference type="Proteomes" id="UP000030008">
    <property type="component" value="Unassembled WGS sequence"/>
</dbReference>
<comment type="catalytic activity">
    <reaction evidence="10">
        <text>ATP + H2O = ADP + phosphate + H(+)</text>
        <dbReference type="Rhea" id="RHEA:13065"/>
        <dbReference type="ChEBI" id="CHEBI:15377"/>
        <dbReference type="ChEBI" id="CHEBI:15378"/>
        <dbReference type="ChEBI" id="CHEBI:30616"/>
        <dbReference type="ChEBI" id="CHEBI:43474"/>
        <dbReference type="ChEBI" id="CHEBI:456216"/>
        <dbReference type="EC" id="5.6.2.4"/>
    </reaction>
</comment>
<accession>A0A099I405</accession>
<dbReference type="GO" id="GO:0005524">
    <property type="term" value="F:ATP binding"/>
    <property type="evidence" value="ECO:0007669"/>
    <property type="project" value="UniProtKB-UniRule"/>
</dbReference>
<dbReference type="EC" id="5.6.2.4" evidence="9"/>
<dbReference type="Pfam" id="PF00580">
    <property type="entry name" value="UvrD-helicase"/>
    <property type="match status" value="1"/>
</dbReference>
<evidence type="ECO:0000256" key="11">
    <source>
        <dbReference type="PROSITE-ProRule" id="PRU00560"/>
    </source>
</evidence>
<dbReference type="CDD" id="cd17932">
    <property type="entry name" value="DEXQc_UvrD"/>
    <property type="match status" value="1"/>
</dbReference>
<feature type="domain" description="UvrD-like helicase C-terminal" evidence="13">
    <location>
        <begin position="286"/>
        <end position="561"/>
    </location>
</feature>
<keyword evidence="3 11" id="KW-0378">Hydrolase</keyword>